<evidence type="ECO:0000313" key="6">
    <source>
        <dbReference type="EMBL" id="TFZ82992.1"/>
    </source>
</evidence>
<dbReference type="GO" id="GO:0003677">
    <property type="term" value="F:DNA binding"/>
    <property type="evidence" value="ECO:0007669"/>
    <property type="project" value="UniProtKB-UniRule"/>
</dbReference>
<dbReference type="Proteomes" id="UP000297890">
    <property type="component" value="Unassembled WGS sequence"/>
</dbReference>
<evidence type="ECO:0000259" key="5">
    <source>
        <dbReference type="PROSITE" id="PS50977"/>
    </source>
</evidence>
<dbReference type="InterPro" id="IPR009057">
    <property type="entry name" value="Homeodomain-like_sf"/>
</dbReference>
<dbReference type="Pfam" id="PF00440">
    <property type="entry name" value="TetR_N"/>
    <property type="match status" value="1"/>
</dbReference>
<keyword evidence="3" id="KW-0804">Transcription</keyword>
<dbReference type="PROSITE" id="PS01081">
    <property type="entry name" value="HTH_TETR_1"/>
    <property type="match status" value="1"/>
</dbReference>
<evidence type="ECO:0000256" key="1">
    <source>
        <dbReference type="ARBA" id="ARBA00023015"/>
    </source>
</evidence>
<feature type="DNA-binding region" description="H-T-H motif" evidence="4">
    <location>
        <begin position="35"/>
        <end position="54"/>
    </location>
</feature>
<evidence type="ECO:0000256" key="3">
    <source>
        <dbReference type="ARBA" id="ARBA00023163"/>
    </source>
</evidence>
<accession>A0A4Z0F9B0</accession>
<protein>
    <submittedName>
        <fullName evidence="6">TetR/AcrR family transcriptional regulator</fullName>
    </submittedName>
</protein>
<dbReference type="SUPFAM" id="SSF48498">
    <property type="entry name" value="Tetracyclin repressor-like, C-terminal domain"/>
    <property type="match status" value="1"/>
</dbReference>
<reference evidence="6 7" key="1">
    <citation type="journal article" date="2019" name="ISME J.">
        <title>Candidatus Macondimonas diazotrophica, a novel gammaproteobacterial genus dominating crude-oil-contaminated coastal sediments.</title>
        <authorList>
            <person name="Karthikeyan S."/>
            <person name="Konstantinidis K."/>
        </authorList>
    </citation>
    <scope>NUCLEOTIDE SEQUENCE [LARGE SCALE GENOMIC DNA]</scope>
    <source>
        <strain evidence="6 7">KTK01</strain>
    </source>
</reference>
<dbReference type="PROSITE" id="PS50977">
    <property type="entry name" value="HTH_TETR_2"/>
    <property type="match status" value="1"/>
</dbReference>
<proteinExistence type="predicted"/>
<keyword evidence="2 4" id="KW-0238">DNA-binding</keyword>
<dbReference type="PANTHER" id="PTHR47506">
    <property type="entry name" value="TRANSCRIPTIONAL REGULATORY PROTEIN"/>
    <property type="match status" value="1"/>
</dbReference>
<dbReference type="EMBL" id="SRIO01000005">
    <property type="protein sequence ID" value="TFZ82992.1"/>
    <property type="molecule type" value="Genomic_DNA"/>
</dbReference>
<dbReference type="InterPro" id="IPR036271">
    <property type="entry name" value="Tet_transcr_reg_TetR-rel_C_sf"/>
</dbReference>
<keyword evidence="1" id="KW-0805">Transcription regulation</keyword>
<dbReference type="PRINTS" id="PR00455">
    <property type="entry name" value="HTHTETR"/>
</dbReference>
<evidence type="ECO:0000256" key="2">
    <source>
        <dbReference type="ARBA" id="ARBA00023125"/>
    </source>
</evidence>
<dbReference type="OrthoDB" id="270177at2"/>
<sequence length="222" mass="24711">MTQPPKPAVIDLETRERILQTAFEMFGRYGYDGVSIDQISKACGLSKGAMYWYFRNKEALFVECVKRLRKLFVAHIYGPMAGADNPCEQMLKFFQGIESILKDSENLESVSGLLIGVGRVDRDLIKEFRVRARRDAEQFLASILENGRQFKHFRFLGDALPVARALFIVLEGCLVQARSDTAEQTADAVHRLALGFFLACGAKPPAELGYETLASGVPAPIS</sequence>
<feature type="domain" description="HTH tetR-type" evidence="5">
    <location>
        <begin position="12"/>
        <end position="72"/>
    </location>
</feature>
<organism evidence="6 7">
    <name type="scientific">Candidatus Macondimonas diazotrophica</name>
    <dbReference type="NCBI Taxonomy" id="2305248"/>
    <lineage>
        <taxon>Bacteria</taxon>
        <taxon>Pseudomonadati</taxon>
        <taxon>Pseudomonadota</taxon>
        <taxon>Gammaproteobacteria</taxon>
        <taxon>Chromatiales</taxon>
        <taxon>Ectothiorhodospiraceae</taxon>
        <taxon>Candidatus Macondimonas</taxon>
    </lineage>
</organism>
<evidence type="ECO:0000313" key="7">
    <source>
        <dbReference type="Proteomes" id="UP000297890"/>
    </source>
</evidence>
<dbReference type="InterPro" id="IPR001647">
    <property type="entry name" value="HTH_TetR"/>
</dbReference>
<dbReference type="AlphaFoldDB" id="A0A4Z0F9B0"/>
<dbReference type="Gene3D" id="1.10.357.10">
    <property type="entry name" value="Tetracycline Repressor, domain 2"/>
    <property type="match status" value="1"/>
</dbReference>
<keyword evidence="7" id="KW-1185">Reference proteome</keyword>
<dbReference type="PANTHER" id="PTHR47506:SF1">
    <property type="entry name" value="HTH-TYPE TRANSCRIPTIONAL REGULATOR YJDC"/>
    <property type="match status" value="1"/>
</dbReference>
<evidence type="ECO:0000256" key="4">
    <source>
        <dbReference type="PROSITE-ProRule" id="PRU00335"/>
    </source>
</evidence>
<gene>
    <name evidence="6" type="ORF">E4680_04940</name>
</gene>
<dbReference type="InterPro" id="IPR023772">
    <property type="entry name" value="DNA-bd_HTH_TetR-type_CS"/>
</dbReference>
<comment type="caution">
    <text evidence="6">The sequence shown here is derived from an EMBL/GenBank/DDBJ whole genome shotgun (WGS) entry which is preliminary data.</text>
</comment>
<name>A0A4Z0F9B0_9GAMM</name>
<dbReference type="SUPFAM" id="SSF46689">
    <property type="entry name" value="Homeodomain-like"/>
    <property type="match status" value="1"/>
</dbReference>